<accession>X1JZZ6</accession>
<organism evidence="1">
    <name type="scientific">marine sediment metagenome</name>
    <dbReference type="NCBI Taxonomy" id="412755"/>
    <lineage>
        <taxon>unclassified sequences</taxon>
        <taxon>metagenomes</taxon>
        <taxon>ecological metagenomes</taxon>
    </lineage>
</organism>
<dbReference type="InterPro" id="IPR029033">
    <property type="entry name" value="His_PPase_superfam"/>
</dbReference>
<reference evidence="1" key="1">
    <citation type="journal article" date="2014" name="Front. Microbiol.">
        <title>High frequency of phylogenetically diverse reductive dehalogenase-homologous genes in deep subseafloor sedimentary metagenomes.</title>
        <authorList>
            <person name="Kawai M."/>
            <person name="Futagami T."/>
            <person name="Toyoda A."/>
            <person name="Takaki Y."/>
            <person name="Nishi S."/>
            <person name="Hori S."/>
            <person name="Arai W."/>
            <person name="Tsubouchi T."/>
            <person name="Morono Y."/>
            <person name="Uchiyama I."/>
            <person name="Ito T."/>
            <person name="Fujiyama A."/>
            <person name="Inagaki F."/>
            <person name="Takami H."/>
        </authorList>
    </citation>
    <scope>NUCLEOTIDE SEQUENCE</scope>
    <source>
        <strain evidence="1">Expedition CK06-06</strain>
    </source>
</reference>
<evidence type="ECO:0008006" key="2">
    <source>
        <dbReference type="Google" id="ProtNLM"/>
    </source>
</evidence>
<dbReference type="EMBL" id="BARU01048872">
    <property type="protein sequence ID" value="GAH99817.1"/>
    <property type="molecule type" value="Genomic_DNA"/>
</dbReference>
<evidence type="ECO:0000313" key="1">
    <source>
        <dbReference type="EMBL" id="GAH99817.1"/>
    </source>
</evidence>
<feature type="non-terminal residue" evidence="1">
    <location>
        <position position="1"/>
    </location>
</feature>
<gene>
    <name evidence="1" type="ORF">S03H2_72359</name>
</gene>
<feature type="non-terminal residue" evidence="1">
    <location>
        <position position="62"/>
    </location>
</feature>
<dbReference type="PIRSF" id="PIRSF000709">
    <property type="entry name" value="6PFK_2-Ptase"/>
    <property type="match status" value="1"/>
</dbReference>
<dbReference type="Pfam" id="PF00300">
    <property type="entry name" value="His_Phos_1"/>
    <property type="match status" value="1"/>
</dbReference>
<dbReference type="InterPro" id="IPR013078">
    <property type="entry name" value="His_Pase_superF_clade-1"/>
</dbReference>
<proteinExistence type="predicted"/>
<sequence length="62" mass="7125">DIAYTSNLQRALVTAKIIASNHQVDIVTCPELREIDFGKIEGLTFKEVSQLYPEVAEEWFKR</sequence>
<protein>
    <recommendedName>
        <fullName evidence="2">Histidine phosphatase family protein</fullName>
    </recommendedName>
</protein>
<dbReference type="AlphaFoldDB" id="X1JZZ6"/>
<comment type="caution">
    <text evidence="1">The sequence shown here is derived from an EMBL/GenBank/DDBJ whole genome shotgun (WGS) entry which is preliminary data.</text>
</comment>
<dbReference type="SUPFAM" id="SSF53254">
    <property type="entry name" value="Phosphoglycerate mutase-like"/>
    <property type="match status" value="1"/>
</dbReference>
<dbReference type="Gene3D" id="3.40.50.1240">
    <property type="entry name" value="Phosphoglycerate mutase-like"/>
    <property type="match status" value="1"/>
</dbReference>
<name>X1JZZ6_9ZZZZ</name>